<keyword evidence="3" id="KW-0285">Flavoprotein</keyword>
<evidence type="ECO:0000256" key="4">
    <source>
        <dbReference type="ARBA" id="ARBA00022643"/>
    </source>
</evidence>
<protein>
    <submittedName>
        <fullName evidence="8">Dihydroorotate dehydrogenase-like protein</fullName>
    </submittedName>
</protein>
<proteinExistence type="predicted"/>
<dbReference type="InterPro" id="IPR050074">
    <property type="entry name" value="DHO_dehydrogenase"/>
</dbReference>
<organism evidence="8 9">
    <name type="scientific">Thiopseudomonas acetoxidans</name>
    <dbReference type="NCBI Taxonomy" id="3041622"/>
    <lineage>
        <taxon>Bacteria</taxon>
        <taxon>Pseudomonadati</taxon>
        <taxon>Pseudomonadota</taxon>
        <taxon>Gammaproteobacteria</taxon>
        <taxon>Pseudomonadales</taxon>
        <taxon>Pseudomonadaceae</taxon>
        <taxon>Thiopseudomonas</taxon>
    </lineage>
</organism>
<dbReference type="InterPro" id="IPR012135">
    <property type="entry name" value="Dihydroorotate_DH_1_2"/>
</dbReference>
<keyword evidence="4" id="KW-0288">FMN</keyword>
<dbReference type="EMBL" id="JAUCDY010000007">
    <property type="protein sequence ID" value="MDM7858047.1"/>
    <property type="molecule type" value="Genomic_DNA"/>
</dbReference>
<evidence type="ECO:0000256" key="1">
    <source>
        <dbReference type="ARBA" id="ARBA00001917"/>
    </source>
</evidence>
<accession>A0ABT7SR68</accession>
<comment type="caution">
    <text evidence="8">The sequence shown here is derived from an EMBL/GenBank/DDBJ whole genome shotgun (WGS) entry which is preliminary data.</text>
</comment>
<evidence type="ECO:0000313" key="8">
    <source>
        <dbReference type="EMBL" id="MDM7858047.1"/>
    </source>
</evidence>
<dbReference type="Gene3D" id="3.20.20.70">
    <property type="entry name" value="Aldolase class I"/>
    <property type="match status" value="1"/>
</dbReference>
<dbReference type="PIRSF" id="PIRSF000164">
    <property type="entry name" value="DHO_oxidase"/>
    <property type="match status" value="1"/>
</dbReference>
<name>A0ABT7SR68_9GAMM</name>
<dbReference type="InterPro" id="IPR013785">
    <property type="entry name" value="Aldolase_TIM"/>
</dbReference>
<dbReference type="Proteomes" id="UP001241056">
    <property type="component" value="Unassembled WGS sequence"/>
</dbReference>
<evidence type="ECO:0000259" key="7">
    <source>
        <dbReference type="Pfam" id="PF01180"/>
    </source>
</evidence>
<evidence type="ECO:0000256" key="6">
    <source>
        <dbReference type="ARBA" id="ARBA00023002"/>
    </source>
</evidence>
<dbReference type="PANTHER" id="PTHR48109">
    <property type="entry name" value="DIHYDROOROTATE DEHYDROGENASE (QUINONE), MITOCHONDRIAL-RELATED"/>
    <property type="match status" value="1"/>
</dbReference>
<keyword evidence="5" id="KW-0665">Pyrimidine biosynthesis</keyword>
<feature type="domain" description="Dihydroorotate dehydrogenase catalytic" evidence="7">
    <location>
        <begin position="90"/>
        <end position="293"/>
    </location>
</feature>
<comment type="cofactor">
    <cofactor evidence="1">
        <name>FMN</name>
        <dbReference type="ChEBI" id="CHEBI:58210"/>
    </cofactor>
</comment>
<keyword evidence="6" id="KW-0560">Oxidoreductase</keyword>
<evidence type="ECO:0000256" key="2">
    <source>
        <dbReference type="ARBA" id="ARBA00004725"/>
    </source>
</evidence>
<dbReference type="NCBIfam" id="NF005741">
    <property type="entry name" value="PRK07565.1"/>
    <property type="match status" value="1"/>
</dbReference>
<evidence type="ECO:0000256" key="5">
    <source>
        <dbReference type="ARBA" id="ARBA00022975"/>
    </source>
</evidence>
<evidence type="ECO:0000313" key="9">
    <source>
        <dbReference type="Proteomes" id="UP001241056"/>
    </source>
</evidence>
<keyword evidence="9" id="KW-1185">Reference proteome</keyword>
<comment type="pathway">
    <text evidence="2">Pyrimidine metabolism; UMP biosynthesis via de novo pathway.</text>
</comment>
<gene>
    <name evidence="8" type="ORF">QEZ41_07125</name>
</gene>
<dbReference type="SUPFAM" id="SSF51395">
    <property type="entry name" value="FMN-linked oxidoreductases"/>
    <property type="match status" value="1"/>
</dbReference>
<dbReference type="Pfam" id="PF01180">
    <property type="entry name" value="DHO_dh"/>
    <property type="match status" value="1"/>
</dbReference>
<dbReference type="InterPro" id="IPR005720">
    <property type="entry name" value="Dihydroorotate_DH_cat"/>
</dbReference>
<evidence type="ECO:0000256" key="3">
    <source>
        <dbReference type="ARBA" id="ARBA00022630"/>
    </source>
</evidence>
<reference evidence="8 9" key="1">
    <citation type="submission" date="2023-06" db="EMBL/GenBank/DDBJ databases">
        <title>Thiopseudomonas sp. CY1220 draft genome sequence.</title>
        <authorList>
            <person name="Zhao G."/>
            <person name="An M."/>
        </authorList>
    </citation>
    <scope>NUCLEOTIDE SEQUENCE [LARGE SCALE GENOMIC DNA]</scope>
    <source>
        <strain evidence="8 9">CY1220</strain>
    </source>
</reference>
<sequence length="339" mass="37904">MIDLSTQYLGLQLKNPLVPSSSPLSRDFDSAKQLEDQGASALVLHSLFEESIIASEEAAMRFLHEQNIGFGEADSFLPVHDDSCFRTELDEYLEHIQLLKKSLEIPIIASLNGVSQQGWIEHSKQLEEAGCDALELNVYYVATNVEESGAQVEQRYIDLLKQLKQHVSLPVTMKLSSQFSSVGHFVRSLETAGADGVSLFNRFYQPNINLFTREVEPALSLSSSYESLLRITWVATLYDKVKLSMAVTGGIHTVNDVLKALMAGADITHVCSVLLKEGPSAISRLLHDLEQWMVDNEYESVAQLKGSVSRQRAIDPSAYDRANYVEVMKTYRENTGIWR</sequence>
<dbReference type="RefSeq" id="WP_289410707.1">
    <property type="nucleotide sequence ID" value="NZ_JAUCDY010000007.1"/>
</dbReference>
<dbReference type="PANTHER" id="PTHR48109:SF3">
    <property type="entry name" value="SLL0744 PROTEIN"/>
    <property type="match status" value="1"/>
</dbReference>